<evidence type="ECO:0000313" key="6">
    <source>
        <dbReference type="Proteomes" id="UP000078286"/>
    </source>
</evidence>
<dbReference type="PROSITE" id="PS51755">
    <property type="entry name" value="OMPR_PHOB"/>
    <property type="match status" value="1"/>
</dbReference>
<feature type="DNA-binding region" description="OmpR/PhoB-type" evidence="2">
    <location>
        <begin position="3"/>
        <end position="103"/>
    </location>
</feature>
<keyword evidence="3" id="KW-1133">Transmembrane helix</keyword>
<dbReference type="Proteomes" id="UP000078286">
    <property type="component" value="Unassembled WGS sequence"/>
</dbReference>
<dbReference type="InterPro" id="IPR001867">
    <property type="entry name" value="OmpR/PhoB-type_DNA-bd"/>
</dbReference>
<dbReference type="GO" id="GO:0000160">
    <property type="term" value="P:phosphorelay signal transduction system"/>
    <property type="evidence" value="ECO:0007669"/>
    <property type="project" value="InterPro"/>
</dbReference>
<dbReference type="EMBL" id="LXEO01000037">
    <property type="protein sequence ID" value="OAT16697.1"/>
    <property type="molecule type" value="Genomic_DNA"/>
</dbReference>
<comment type="caution">
    <text evidence="5">The sequence shown here is derived from an EMBL/GenBank/DDBJ whole genome shotgun (WGS) entry which is preliminary data.</text>
</comment>
<evidence type="ECO:0000259" key="4">
    <source>
        <dbReference type="PROSITE" id="PS51755"/>
    </source>
</evidence>
<keyword evidence="6" id="KW-1185">Reference proteome</keyword>
<evidence type="ECO:0000256" key="2">
    <source>
        <dbReference type="PROSITE-ProRule" id="PRU01091"/>
    </source>
</evidence>
<evidence type="ECO:0000313" key="5">
    <source>
        <dbReference type="EMBL" id="OAT16697.1"/>
    </source>
</evidence>
<proteinExistence type="predicted"/>
<dbReference type="SUPFAM" id="SSF46894">
    <property type="entry name" value="C-terminal effector domain of the bipartite response regulators"/>
    <property type="match status" value="1"/>
</dbReference>
<dbReference type="SMART" id="SM00862">
    <property type="entry name" value="Trans_reg_C"/>
    <property type="match status" value="1"/>
</dbReference>
<dbReference type="AlphaFoldDB" id="A0A1B7HM55"/>
<keyword evidence="1 2" id="KW-0238">DNA-binding</keyword>
<dbReference type="RefSeq" id="WP_064555127.1">
    <property type="nucleotide sequence ID" value="NZ_LXEO01000037.1"/>
</dbReference>
<sequence length="310" mass="35351">MSKPRYSVNNWLLDFTSGAIVHRQSGEIRRLGEYQLKLLDCLIEHAGQTLSRNELTGLVWERRVIGDNSLSNAIHALRAALEDDGKQQRVIKTIPKKGYLLDPEFCQLIEPEADIVSSPAPVSNPTKVPEGKYLIQPEMAETVTTNTVSVNDEITVPLAAKRIRYSLPPWSVLSLLLLICVITLSAWLIFFHKNCDEMVAQEQQKNQYSNIRVFRIAAAVDEMNDEDIVKLKPTLKALNQELIAHDAWMTVYYRTDEQVLNYTFSIETTCANQQLAMTLYHWRIDNLKLTNTIFGETERKLNEMAVCTKP</sequence>
<dbReference type="CDD" id="cd00383">
    <property type="entry name" value="trans_reg_C"/>
    <property type="match status" value="1"/>
</dbReference>
<gene>
    <name evidence="5" type="ORF">M979_2516</name>
</gene>
<keyword evidence="3" id="KW-0812">Transmembrane</keyword>
<dbReference type="GO" id="GO:0006355">
    <property type="term" value="P:regulation of DNA-templated transcription"/>
    <property type="evidence" value="ECO:0007669"/>
    <property type="project" value="InterPro"/>
</dbReference>
<name>A0A1B7HM55_9ENTR</name>
<dbReference type="InterPro" id="IPR016032">
    <property type="entry name" value="Sig_transdc_resp-reg_C-effctor"/>
</dbReference>
<dbReference type="Gene3D" id="1.10.10.10">
    <property type="entry name" value="Winged helix-like DNA-binding domain superfamily/Winged helix DNA-binding domain"/>
    <property type="match status" value="1"/>
</dbReference>
<protein>
    <submittedName>
        <fullName evidence="5">Signal transduction response regulator</fullName>
    </submittedName>
</protein>
<accession>A0A1B7HM55</accession>
<evidence type="ECO:0000256" key="3">
    <source>
        <dbReference type="SAM" id="Phobius"/>
    </source>
</evidence>
<dbReference type="GO" id="GO:0003677">
    <property type="term" value="F:DNA binding"/>
    <property type="evidence" value="ECO:0007669"/>
    <property type="project" value="UniProtKB-UniRule"/>
</dbReference>
<feature type="domain" description="OmpR/PhoB-type" evidence="4">
    <location>
        <begin position="3"/>
        <end position="103"/>
    </location>
</feature>
<evidence type="ECO:0000256" key="1">
    <source>
        <dbReference type="ARBA" id="ARBA00023125"/>
    </source>
</evidence>
<keyword evidence="3" id="KW-0472">Membrane</keyword>
<dbReference type="Pfam" id="PF00486">
    <property type="entry name" value="Trans_reg_C"/>
    <property type="match status" value="1"/>
</dbReference>
<organism evidence="5 6">
    <name type="scientific">Buttiauxella noackiae ATCC 51607</name>
    <dbReference type="NCBI Taxonomy" id="1354255"/>
    <lineage>
        <taxon>Bacteria</taxon>
        <taxon>Pseudomonadati</taxon>
        <taxon>Pseudomonadota</taxon>
        <taxon>Gammaproteobacteria</taxon>
        <taxon>Enterobacterales</taxon>
        <taxon>Enterobacteriaceae</taxon>
        <taxon>Buttiauxella</taxon>
    </lineage>
</organism>
<dbReference type="InterPro" id="IPR036388">
    <property type="entry name" value="WH-like_DNA-bd_sf"/>
</dbReference>
<reference evidence="5 6" key="1">
    <citation type="submission" date="2016-04" db="EMBL/GenBank/DDBJ databases">
        <title>ATOL: Assembling a taxonomically balanced genome-scale reconstruction of the evolutionary history of the Enterobacteriaceae.</title>
        <authorList>
            <person name="Plunkett G.III."/>
            <person name="Neeno-Eckwall E.C."/>
            <person name="Glasner J.D."/>
            <person name="Perna N.T."/>
        </authorList>
    </citation>
    <scope>NUCLEOTIDE SEQUENCE [LARGE SCALE GENOMIC DNA]</scope>
    <source>
        <strain evidence="5 6">ATCC 51607</strain>
    </source>
</reference>
<feature type="transmembrane region" description="Helical" evidence="3">
    <location>
        <begin position="170"/>
        <end position="190"/>
    </location>
</feature>
<dbReference type="PATRIC" id="fig|1354255.3.peg.2592"/>